<keyword evidence="2" id="KW-1185">Reference proteome</keyword>
<name>A0A388TI32_9BACT</name>
<gene>
    <name evidence="1" type="ORF">NO2_1085</name>
</gene>
<comment type="caution">
    <text evidence="1">The sequence shown here is derived from an EMBL/GenBank/DDBJ whole genome shotgun (WGS) entry which is preliminary data.</text>
</comment>
<sequence>MTAIRSDNVTDWKDTFIEKNKAQLLTCTDKENLEKT</sequence>
<reference evidence="1 2" key="1">
    <citation type="journal article" date="2019" name="ISME J.">
        <title>Genome analyses of uncultured TG2/ZB3 bacteria in 'Margulisbacteria' specifically attached to ectosymbiotic spirochetes of protists in the termite gut.</title>
        <authorList>
            <person name="Utami Y.D."/>
            <person name="Kuwahara H."/>
            <person name="Igai K."/>
            <person name="Murakami T."/>
            <person name="Sugaya K."/>
            <person name="Morikawa T."/>
            <person name="Nagura Y."/>
            <person name="Yuki M."/>
            <person name="Deevong P."/>
            <person name="Inoue T."/>
            <person name="Kihara K."/>
            <person name="Lo N."/>
            <person name="Yamada A."/>
            <person name="Ohkuma M."/>
            <person name="Hongoh Y."/>
        </authorList>
    </citation>
    <scope>NUCLEOTIDE SEQUENCE [LARGE SCALE GENOMIC DNA]</scope>
    <source>
        <strain evidence="1">NkOx7-02</strain>
    </source>
</reference>
<proteinExistence type="predicted"/>
<accession>A0A388TI32</accession>
<evidence type="ECO:0000313" key="1">
    <source>
        <dbReference type="EMBL" id="GBR76552.1"/>
    </source>
</evidence>
<feature type="non-terminal residue" evidence="1">
    <location>
        <position position="36"/>
    </location>
</feature>
<dbReference type="AlphaFoldDB" id="A0A388TI32"/>
<dbReference type="EMBL" id="BGZO01000032">
    <property type="protein sequence ID" value="GBR76552.1"/>
    <property type="molecule type" value="Genomic_DNA"/>
</dbReference>
<organism evidence="1 2">
    <name type="scientific">Candidatus Termititenax persephonae</name>
    <dbReference type="NCBI Taxonomy" id="2218525"/>
    <lineage>
        <taxon>Bacteria</taxon>
        <taxon>Bacillati</taxon>
        <taxon>Candidatus Margulisiibacteriota</taxon>
        <taxon>Candidatus Termititenacia</taxon>
        <taxon>Candidatus Termititenacales</taxon>
        <taxon>Candidatus Termititenacaceae</taxon>
        <taxon>Candidatus Termititenax</taxon>
    </lineage>
</organism>
<protein>
    <submittedName>
        <fullName evidence="1">Uncharacterized protein</fullName>
    </submittedName>
</protein>
<evidence type="ECO:0000313" key="2">
    <source>
        <dbReference type="Proteomes" id="UP000275925"/>
    </source>
</evidence>
<dbReference type="Proteomes" id="UP000275925">
    <property type="component" value="Unassembled WGS sequence"/>
</dbReference>